<keyword evidence="3" id="KW-1185">Reference proteome</keyword>
<accession>A0AA39TUN5</accession>
<evidence type="ECO:0000313" key="3">
    <source>
        <dbReference type="Proteomes" id="UP001175228"/>
    </source>
</evidence>
<evidence type="ECO:0000313" key="2">
    <source>
        <dbReference type="EMBL" id="KAK0501071.1"/>
    </source>
</evidence>
<dbReference type="EMBL" id="JAUEPU010000007">
    <property type="protein sequence ID" value="KAK0501071.1"/>
    <property type="molecule type" value="Genomic_DNA"/>
</dbReference>
<dbReference type="AlphaFoldDB" id="A0AA39TUN5"/>
<feature type="region of interest" description="Disordered" evidence="1">
    <location>
        <begin position="37"/>
        <end position="72"/>
    </location>
</feature>
<proteinExistence type="predicted"/>
<name>A0AA39TUN5_9AGAR</name>
<gene>
    <name evidence="2" type="ORF">EDD18DRAFT_1102024</name>
</gene>
<reference evidence="2" key="1">
    <citation type="submission" date="2023-06" db="EMBL/GenBank/DDBJ databases">
        <authorList>
            <consortium name="Lawrence Berkeley National Laboratory"/>
            <person name="Ahrendt S."/>
            <person name="Sahu N."/>
            <person name="Indic B."/>
            <person name="Wong-Bajracharya J."/>
            <person name="Merenyi Z."/>
            <person name="Ke H.-M."/>
            <person name="Monk M."/>
            <person name="Kocsube S."/>
            <person name="Drula E."/>
            <person name="Lipzen A."/>
            <person name="Balint B."/>
            <person name="Henrissat B."/>
            <person name="Andreopoulos B."/>
            <person name="Martin F.M."/>
            <person name="Harder C.B."/>
            <person name="Rigling D."/>
            <person name="Ford K.L."/>
            <person name="Foster G.D."/>
            <person name="Pangilinan J."/>
            <person name="Papanicolaou A."/>
            <person name="Barry K."/>
            <person name="LaButti K."/>
            <person name="Viragh M."/>
            <person name="Koriabine M."/>
            <person name="Yan M."/>
            <person name="Riley R."/>
            <person name="Champramary S."/>
            <person name="Plett K.L."/>
            <person name="Tsai I.J."/>
            <person name="Slot J."/>
            <person name="Sipos G."/>
            <person name="Plett J."/>
            <person name="Nagy L.G."/>
            <person name="Grigoriev I.V."/>
        </authorList>
    </citation>
    <scope>NUCLEOTIDE SEQUENCE</scope>
    <source>
        <strain evidence="2">HWK02</strain>
    </source>
</reference>
<organism evidence="2 3">
    <name type="scientific">Armillaria luteobubalina</name>
    <dbReference type="NCBI Taxonomy" id="153913"/>
    <lineage>
        <taxon>Eukaryota</taxon>
        <taxon>Fungi</taxon>
        <taxon>Dikarya</taxon>
        <taxon>Basidiomycota</taxon>
        <taxon>Agaricomycotina</taxon>
        <taxon>Agaricomycetes</taxon>
        <taxon>Agaricomycetidae</taxon>
        <taxon>Agaricales</taxon>
        <taxon>Marasmiineae</taxon>
        <taxon>Physalacriaceae</taxon>
        <taxon>Armillaria</taxon>
    </lineage>
</organism>
<protein>
    <submittedName>
        <fullName evidence="2">Uncharacterized protein</fullName>
    </submittedName>
</protein>
<comment type="caution">
    <text evidence="2">The sequence shown here is derived from an EMBL/GenBank/DDBJ whole genome shotgun (WGS) entry which is preliminary data.</text>
</comment>
<dbReference type="Proteomes" id="UP001175228">
    <property type="component" value="Unassembled WGS sequence"/>
</dbReference>
<sequence>MPRPKLYATAEEQLEAARARKLAYYYRNRREILPKMRKRYAKKVGKESIAPDRRKKAKEPTPEPAPPPKPEITSLARQIRLLDGQLYALTDNSIRAHTARVCKVAMKAGAAGDMVEKMLERLRGLEGDVDEHHNAIYSAGGLCKEWEDAQPTVRRFKRIIEYFEDMECHIMEGDLKDAHAKKLLRFQSSTER</sequence>
<evidence type="ECO:0000256" key="1">
    <source>
        <dbReference type="SAM" id="MobiDB-lite"/>
    </source>
</evidence>